<sequence length="253" mass="27563">MKVLAALALLAAAGQPASDDVRFITCPIYRDTDAGKKSGCWLAEDRATGRRYDVSLSISKPDWNHEVLVEGKPSTTGDDPCGGIVLDPVRTSVLPGPCTRQMLPAETYTGRKFVLPRRNVRPLYDPAPAPTGPYGAKSFHLLFDFDQAFLIYQYDDYYLDAAISWIRAAKPRAITVTGHAATSPSTVSGRTIAETPAIARIRAEKVADALVRLGVDRTIITVRWLGSANPLVMPEADGLIEPSRRRVDIDVTP</sequence>
<accession>A0ABU9XWW6</accession>
<evidence type="ECO:0000259" key="2">
    <source>
        <dbReference type="PROSITE" id="PS51123"/>
    </source>
</evidence>
<dbReference type="InterPro" id="IPR036737">
    <property type="entry name" value="OmpA-like_sf"/>
</dbReference>
<reference evidence="3 4" key="1">
    <citation type="submission" date="2024-05" db="EMBL/GenBank/DDBJ databases">
        <authorList>
            <person name="Liu Q."/>
            <person name="Xin Y.-H."/>
        </authorList>
    </citation>
    <scope>NUCLEOTIDE SEQUENCE [LARGE SCALE GENOMIC DNA]</scope>
    <source>
        <strain evidence="3 4">CGMCC 1.10181</strain>
    </source>
</reference>
<comment type="caution">
    <text evidence="3">The sequence shown here is derived from an EMBL/GenBank/DDBJ whole genome shotgun (WGS) entry which is preliminary data.</text>
</comment>
<gene>
    <name evidence="3" type="ORF">ABC974_00225</name>
</gene>
<dbReference type="InterPro" id="IPR006665">
    <property type="entry name" value="OmpA-like"/>
</dbReference>
<evidence type="ECO:0000313" key="4">
    <source>
        <dbReference type="Proteomes" id="UP001419910"/>
    </source>
</evidence>
<dbReference type="EMBL" id="JBDIME010000001">
    <property type="protein sequence ID" value="MEN2788040.1"/>
    <property type="molecule type" value="Genomic_DNA"/>
</dbReference>
<dbReference type="PROSITE" id="PS51123">
    <property type="entry name" value="OMPA_2"/>
    <property type="match status" value="1"/>
</dbReference>
<dbReference type="Pfam" id="PF00691">
    <property type="entry name" value="OmpA"/>
    <property type="match status" value="1"/>
</dbReference>
<dbReference type="RefSeq" id="WP_343887613.1">
    <property type="nucleotide sequence ID" value="NZ_BAAAEH010000005.1"/>
</dbReference>
<protein>
    <submittedName>
        <fullName evidence="3">OmpA family protein</fullName>
    </submittedName>
</protein>
<evidence type="ECO:0000256" key="1">
    <source>
        <dbReference type="PROSITE-ProRule" id="PRU00473"/>
    </source>
</evidence>
<feature type="domain" description="OmpA-like" evidence="2">
    <location>
        <begin position="137"/>
        <end position="253"/>
    </location>
</feature>
<keyword evidence="4" id="KW-1185">Reference proteome</keyword>
<evidence type="ECO:0000313" key="3">
    <source>
        <dbReference type="EMBL" id="MEN2788040.1"/>
    </source>
</evidence>
<organism evidence="3 4">
    <name type="scientific">Sphingomonas oligophenolica</name>
    <dbReference type="NCBI Taxonomy" id="301154"/>
    <lineage>
        <taxon>Bacteria</taxon>
        <taxon>Pseudomonadati</taxon>
        <taxon>Pseudomonadota</taxon>
        <taxon>Alphaproteobacteria</taxon>
        <taxon>Sphingomonadales</taxon>
        <taxon>Sphingomonadaceae</taxon>
        <taxon>Sphingomonas</taxon>
    </lineage>
</organism>
<dbReference type="SUPFAM" id="SSF103088">
    <property type="entry name" value="OmpA-like"/>
    <property type="match status" value="1"/>
</dbReference>
<proteinExistence type="predicted"/>
<name>A0ABU9XWW6_9SPHN</name>
<dbReference type="Gene3D" id="3.30.1330.60">
    <property type="entry name" value="OmpA-like domain"/>
    <property type="match status" value="1"/>
</dbReference>
<dbReference type="Proteomes" id="UP001419910">
    <property type="component" value="Unassembled WGS sequence"/>
</dbReference>
<keyword evidence="1" id="KW-0472">Membrane</keyword>